<dbReference type="GeneID" id="20670730"/>
<dbReference type="Gene3D" id="3.40.50.1240">
    <property type="entry name" value="Phosphoglycerate mutase-like"/>
    <property type="match status" value="1"/>
</dbReference>
<gene>
    <name evidence="3" type="ORF">HETIRDRAFT_321208</name>
</gene>
<dbReference type="PANTHER" id="PTHR20963:SF42">
    <property type="entry name" value="PHOSPHOGLYCERATE MUTASE-LIKE PROTEIN"/>
    <property type="match status" value="1"/>
</dbReference>
<reference evidence="3 4" key="1">
    <citation type="journal article" date="2012" name="New Phytol.">
        <title>Insight into trade-off between wood decay and parasitism from the genome of a fungal forest pathogen.</title>
        <authorList>
            <person name="Olson A."/>
            <person name="Aerts A."/>
            <person name="Asiegbu F."/>
            <person name="Belbahri L."/>
            <person name="Bouzid O."/>
            <person name="Broberg A."/>
            <person name="Canback B."/>
            <person name="Coutinho P.M."/>
            <person name="Cullen D."/>
            <person name="Dalman K."/>
            <person name="Deflorio G."/>
            <person name="van Diepen L.T."/>
            <person name="Dunand C."/>
            <person name="Duplessis S."/>
            <person name="Durling M."/>
            <person name="Gonthier P."/>
            <person name="Grimwood J."/>
            <person name="Fossdal C.G."/>
            <person name="Hansson D."/>
            <person name="Henrissat B."/>
            <person name="Hietala A."/>
            <person name="Himmelstrand K."/>
            <person name="Hoffmeister D."/>
            <person name="Hogberg N."/>
            <person name="James T.Y."/>
            <person name="Karlsson M."/>
            <person name="Kohler A."/>
            <person name="Kues U."/>
            <person name="Lee Y.H."/>
            <person name="Lin Y.C."/>
            <person name="Lind M."/>
            <person name="Lindquist E."/>
            <person name="Lombard V."/>
            <person name="Lucas S."/>
            <person name="Lunden K."/>
            <person name="Morin E."/>
            <person name="Murat C."/>
            <person name="Park J."/>
            <person name="Raffaello T."/>
            <person name="Rouze P."/>
            <person name="Salamov A."/>
            <person name="Schmutz J."/>
            <person name="Solheim H."/>
            <person name="Stahlberg J."/>
            <person name="Velez H."/>
            <person name="de Vries R.P."/>
            <person name="Wiebenga A."/>
            <person name="Woodward S."/>
            <person name="Yakovlev I."/>
            <person name="Garbelotto M."/>
            <person name="Martin F."/>
            <person name="Grigoriev I.V."/>
            <person name="Stenlid J."/>
        </authorList>
    </citation>
    <scope>NUCLEOTIDE SEQUENCE [LARGE SCALE GENOMIC DNA]</scope>
    <source>
        <strain evidence="3 4">TC 32-1</strain>
    </source>
</reference>
<accession>W4K5G1</accession>
<dbReference type="eggNOG" id="KOG1382">
    <property type="taxonomic scope" value="Eukaryota"/>
</dbReference>
<dbReference type="Pfam" id="PF00328">
    <property type="entry name" value="His_Phos_2"/>
    <property type="match status" value="1"/>
</dbReference>
<dbReference type="RefSeq" id="XP_009547674.1">
    <property type="nucleotide sequence ID" value="XM_009549379.1"/>
</dbReference>
<protein>
    <recommendedName>
        <fullName evidence="5">Phytase</fullName>
    </recommendedName>
</protein>
<proteinExistence type="predicted"/>
<evidence type="ECO:0000313" key="4">
    <source>
        <dbReference type="Proteomes" id="UP000030671"/>
    </source>
</evidence>
<keyword evidence="4" id="KW-1185">Reference proteome</keyword>
<dbReference type="Proteomes" id="UP000030671">
    <property type="component" value="Unassembled WGS sequence"/>
</dbReference>
<dbReference type="CDD" id="cd07061">
    <property type="entry name" value="HP_HAP_like"/>
    <property type="match status" value="1"/>
</dbReference>
<dbReference type="PROSITE" id="PS00616">
    <property type="entry name" value="HIS_ACID_PHOSPHAT_1"/>
    <property type="match status" value="1"/>
</dbReference>
<name>W4K5G1_HETIT</name>
<feature type="chain" id="PRO_5004845187" description="Phytase" evidence="2">
    <location>
        <begin position="19"/>
        <end position="547"/>
    </location>
</feature>
<dbReference type="AlphaFoldDB" id="W4K5G1"/>
<keyword evidence="1" id="KW-0378">Hydrolase</keyword>
<organism evidence="3 4">
    <name type="scientific">Heterobasidion irregulare (strain TC 32-1)</name>
    <dbReference type="NCBI Taxonomy" id="747525"/>
    <lineage>
        <taxon>Eukaryota</taxon>
        <taxon>Fungi</taxon>
        <taxon>Dikarya</taxon>
        <taxon>Basidiomycota</taxon>
        <taxon>Agaricomycotina</taxon>
        <taxon>Agaricomycetes</taxon>
        <taxon>Russulales</taxon>
        <taxon>Bondarzewiaceae</taxon>
        <taxon>Heterobasidion</taxon>
        <taxon>Heterobasidion annosum species complex</taxon>
    </lineage>
</organism>
<evidence type="ECO:0008006" key="5">
    <source>
        <dbReference type="Google" id="ProtNLM"/>
    </source>
</evidence>
<sequence length="547" mass="58700">MSLRTGLCLLGAIPFASAAAWGSTPVRASSFVGSTATFAFPPPNVTATVPDPNFPDGSEVGFAGPTPTGDEAAAIATAATFTPFDNTYPLVQPDTSDHKSSQFNVFHSWGNLAPWFSIPSSEFGLPHASPLVPEGCGINQVFLLHRHGARYPTAGSLPSAFATKLHGLANSTGFTASGPLEFLNDWTYKLGAEILTPFGREQLYDLGVSFRVNYGELLKGFDDLPVFRTTSEDSSLNFAAGFFGVQSYQTSYHQLIEVEEPGFNSTLQPTNVCPDASLSGGQSGKWSAVYTPPIIKRLSKYLNGVNLTASDIIGMQQLCAYETVALGFSSFCDAFTEEEWKQYEYYNDLGFWYSNGPGSPSAAARGIGWLQELVSRLTQTRISEFNSSVNKTIVTSDIWFPLDQPIYVDATHDNVMANIVTALNLTSLASGGPLPTDHIPEGRTYFTSKIAPFASNLVAQVLSCPASSTPTHIRFILNDGVAPLIGLQGCAEDKNGLCELGAFLRGVNARIAEVDFDFDCLGNYTVPSPDTILDGRFPPSLRNGTSA</sequence>
<dbReference type="InParanoid" id="W4K5G1"/>
<feature type="signal peptide" evidence="2">
    <location>
        <begin position="1"/>
        <end position="18"/>
    </location>
</feature>
<dbReference type="FunCoup" id="W4K5G1">
    <property type="interactions" value="203"/>
</dbReference>
<dbReference type="GO" id="GO:0003993">
    <property type="term" value="F:acid phosphatase activity"/>
    <property type="evidence" value="ECO:0007669"/>
    <property type="project" value="TreeGrafter"/>
</dbReference>
<evidence type="ECO:0000256" key="2">
    <source>
        <dbReference type="SAM" id="SignalP"/>
    </source>
</evidence>
<dbReference type="KEGG" id="hir:HETIRDRAFT_321208"/>
<evidence type="ECO:0000256" key="1">
    <source>
        <dbReference type="ARBA" id="ARBA00022801"/>
    </source>
</evidence>
<evidence type="ECO:0000313" key="3">
    <source>
        <dbReference type="EMBL" id="ETW80989.1"/>
    </source>
</evidence>
<dbReference type="OrthoDB" id="6509975at2759"/>
<dbReference type="PANTHER" id="PTHR20963">
    <property type="entry name" value="MULTIPLE INOSITOL POLYPHOSPHATE PHOSPHATASE-RELATED"/>
    <property type="match status" value="1"/>
</dbReference>
<dbReference type="InterPro" id="IPR029033">
    <property type="entry name" value="His_PPase_superfam"/>
</dbReference>
<dbReference type="HOGENOM" id="CLU_020880_2_2_1"/>
<dbReference type="InterPro" id="IPR000560">
    <property type="entry name" value="His_Pase_clade-2"/>
</dbReference>
<dbReference type="EMBL" id="KI925459">
    <property type="protein sequence ID" value="ETW80989.1"/>
    <property type="molecule type" value="Genomic_DNA"/>
</dbReference>
<dbReference type="SUPFAM" id="SSF53254">
    <property type="entry name" value="Phosphoglycerate mutase-like"/>
    <property type="match status" value="1"/>
</dbReference>
<keyword evidence="2" id="KW-0732">Signal</keyword>
<dbReference type="InterPro" id="IPR033379">
    <property type="entry name" value="Acid_Pase_AS"/>
</dbReference>